<evidence type="ECO:0000256" key="1">
    <source>
        <dbReference type="SAM" id="MobiDB-lite"/>
    </source>
</evidence>
<evidence type="ECO:0000313" key="2">
    <source>
        <dbReference type="EMBL" id="KAE8272253.1"/>
    </source>
</evidence>
<protein>
    <submittedName>
        <fullName evidence="2">Uncharacterized protein</fullName>
    </submittedName>
</protein>
<dbReference type="AlphaFoldDB" id="A0A8X7T9F3"/>
<name>A0A8X7T9F3_9BASI</name>
<sequence>MPATDFEVALSLPDGSPIQQHVTKPTMRSSISLAALPNTLGKLRISKLRIASISLPVGTMPTMTLRRIESPPTESIQRWDLDFNIDLSRAGNKQARRRKGQKSASSSFAQVYINGQAAIIRPQHWRANRDHDVTQWLAKAVAPPQAPPRTSSATSRAQEAIRRSFDLTTTAFRDIAPKSKSKTNRIRGLTTQTTEFTLVAANSPLYSDSSLSFQEPIRSFTLVLLKPRWSALGAVKRLDAVFHYTVVGNSSQPLDAHRTLADPVSVLKATTASVRERLRRGRGHIATVKQAVVSTTPRLSSIFGRRRSENKTVALITIVQSQTPEMEEPLISAVESPASVSDEVFSFHSTISGGGHPKSLTPLSEASLRTVSPPESLSSLRGERSMDIPRKPVPRTKSIQDLAIEEHRRHNASSVPLIVISCD</sequence>
<proteinExistence type="predicted"/>
<comment type="caution">
    <text evidence="2">The sequence shown here is derived from an EMBL/GenBank/DDBJ whole genome shotgun (WGS) entry which is preliminary data.</text>
</comment>
<evidence type="ECO:0000313" key="3">
    <source>
        <dbReference type="Proteomes" id="UP000078113"/>
    </source>
</evidence>
<feature type="region of interest" description="Disordered" evidence="1">
    <location>
        <begin position="351"/>
        <end position="393"/>
    </location>
</feature>
<feature type="compositionally biased region" description="Basic and acidic residues" evidence="1">
    <location>
        <begin position="381"/>
        <end position="390"/>
    </location>
</feature>
<organism evidence="2 3">
    <name type="scientific">Tilletia walkeri</name>
    <dbReference type="NCBI Taxonomy" id="117179"/>
    <lineage>
        <taxon>Eukaryota</taxon>
        <taxon>Fungi</taxon>
        <taxon>Dikarya</taxon>
        <taxon>Basidiomycota</taxon>
        <taxon>Ustilaginomycotina</taxon>
        <taxon>Exobasidiomycetes</taxon>
        <taxon>Tilletiales</taxon>
        <taxon>Tilletiaceae</taxon>
        <taxon>Tilletia</taxon>
    </lineage>
</organism>
<reference evidence="2" key="2">
    <citation type="journal article" date="2019" name="IMA Fungus">
        <title>Genome sequencing and comparison of five Tilletia species to identify candidate genes for the detection of regulated species infecting wheat.</title>
        <authorList>
            <person name="Nguyen H.D.T."/>
            <person name="Sultana T."/>
            <person name="Kesanakurti P."/>
            <person name="Hambleton S."/>
        </authorList>
    </citation>
    <scope>NUCLEOTIDE SEQUENCE</scope>
    <source>
        <strain evidence="2">DAOMC 236422</strain>
    </source>
</reference>
<dbReference type="EMBL" id="LWDG02000001">
    <property type="protein sequence ID" value="KAE8272253.1"/>
    <property type="molecule type" value="Genomic_DNA"/>
</dbReference>
<keyword evidence="3" id="KW-1185">Reference proteome</keyword>
<accession>A0A8X7T9F3</accession>
<gene>
    <name evidence="2" type="ORF">A4X09_0g20</name>
</gene>
<reference evidence="2" key="1">
    <citation type="submission" date="2016-04" db="EMBL/GenBank/DDBJ databases">
        <authorList>
            <person name="Nguyen H.D."/>
            <person name="Samba Siva P."/>
            <person name="Cullis J."/>
            <person name="Levesque C.A."/>
            <person name="Hambleton S."/>
        </authorList>
    </citation>
    <scope>NUCLEOTIDE SEQUENCE</scope>
    <source>
        <strain evidence="2">DAOMC 236422</strain>
    </source>
</reference>
<feature type="compositionally biased region" description="Polar residues" evidence="1">
    <location>
        <begin position="361"/>
        <end position="379"/>
    </location>
</feature>
<dbReference type="Proteomes" id="UP000078113">
    <property type="component" value="Unassembled WGS sequence"/>
</dbReference>